<evidence type="ECO:0000259" key="3">
    <source>
        <dbReference type="PROSITE" id="PS51294"/>
    </source>
</evidence>
<dbReference type="VEuPathDB" id="AmoebaDB:EHI5A_018410"/>
<dbReference type="OMA" id="IVIELSW"/>
<dbReference type="VEuPathDB" id="AmoebaDB:EHI_153360"/>
<keyword evidence="4" id="KW-0238">DNA-binding</keyword>
<accession>A0A5K1VQC3</accession>
<dbReference type="VEuPathDB" id="AmoebaDB:EHI7A_003540"/>
<dbReference type="PANTHER" id="PTHR45614:SF299">
    <property type="entry name" value="MYB-LIKE DNA-BINDING DOMAIN CONTAINING PROTEIN"/>
    <property type="match status" value="1"/>
</dbReference>
<dbReference type="AlphaFoldDB" id="A0A5K1VQC3"/>
<dbReference type="Gene3D" id="1.10.10.60">
    <property type="entry name" value="Homeodomain-like"/>
    <property type="match status" value="2"/>
</dbReference>
<dbReference type="InterPro" id="IPR009057">
    <property type="entry name" value="Homeodomain-like_sf"/>
</dbReference>
<dbReference type="GO" id="GO:0005634">
    <property type="term" value="C:nucleus"/>
    <property type="evidence" value="ECO:0007669"/>
    <property type="project" value="TreeGrafter"/>
</dbReference>
<reference evidence="4 5" key="1">
    <citation type="submission" date="2016-05" db="EMBL/GenBank/DDBJ databases">
        <title>First whole genome sequencing of Entamoeba histolytica HM1:IMSS-clone-6.</title>
        <authorList>
            <person name="Mukherjee Avik.K."/>
            <person name="Izumyama S."/>
            <person name="Nakada-Tsukui K."/>
            <person name="Nozaki T."/>
        </authorList>
    </citation>
    <scope>NUCLEOTIDE SEQUENCE [LARGE SCALE GENOMIC DNA]</scope>
    <source>
        <strain evidence="4 5">HM1:IMSS clone 6</strain>
    </source>
</reference>
<dbReference type="InterPro" id="IPR017930">
    <property type="entry name" value="Myb_dom"/>
</dbReference>
<dbReference type="SMART" id="SM00717">
    <property type="entry name" value="SANT"/>
    <property type="match status" value="2"/>
</dbReference>
<feature type="domain" description="Myb-like" evidence="1">
    <location>
        <begin position="75"/>
        <end position="121"/>
    </location>
</feature>
<dbReference type="VEuPathDB" id="AmoebaDB:EHI8A_003790"/>
<evidence type="ECO:0000259" key="2">
    <source>
        <dbReference type="PROSITE" id="PS51293"/>
    </source>
</evidence>
<evidence type="ECO:0000313" key="4">
    <source>
        <dbReference type="EMBL" id="GAT91592.1"/>
    </source>
</evidence>
<dbReference type="GO" id="GO:0000981">
    <property type="term" value="F:DNA-binding transcription factor activity, RNA polymerase II-specific"/>
    <property type="evidence" value="ECO:0007669"/>
    <property type="project" value="TreeGrafter"/>
</dbReference>
<feature type="domain" description="Myb-like" evidence="1">
    <location>
        <begin position="18"/>
        <end position="69"/>
    </location>
</feature>
<dbReference type="PANTHER" id="PTHR45614">
    <property type="entry name" value="MYB PROTEIN-RELATED"/>
    <property type="match status" value="1"/>
</dbReference>
<dbReference type="GO" id="GO:0000978">
    <property type="term" value="F:RNA polymerase II cis-regulatory region sequence-specific DNA binding"/>
    <property type="evidence" value="ECO:0007669"/>
    <property type="project" value="TreeGrafter"/>
</dbReference>
<feature type="domain" description="HTH myb-type" evidence="3">
    <location>
        <begin position="26"/>
        <end position="73"/>
    </location>
</feature>
<proteinExistence type="predicted"/>
<evidence type="ECO:0000313" key="5">
    <source>
        <dbReference type="Proteomes" id="UP000078387"/>
    </source>
</evidence>
<dbReference type="EMBL" id="BDEQ01000001">
    <property type="protein sequence ID" value="GAT91592.1"/>
    <property type="molecule type" value="Genomic_DNA"/>
</dbReference>
<gene>
    <name evidence="4" type="ORF">CL6EHI_153360</name>
</gene>
<sequence length="154" mass="18207">MCYEMDSSSQTLGTTIKKQRRPAQMWTAEEDDQLLQGVKMYGINHWKDVSSMVLGRTRKQCRERYFNHLDTGIKKKAFWSIEEDRIIVKLQKEIGNRWTEISKYLPGRAPNSVKNRYFSALFKNQTTMNGNDKHKVEEPKSVFKPVDRHLYDVM</sequence>
<dbReference type="CDD" id="cd00167">
    <property type="entry name" value="SANT"/>
    <property type="match status" value="2"/>
</dbReference>
<dbReference type="PROSITE" id="PS51293">
    <property type="entry name" value="SANT"/>
    <property type="match status" value="1"/>
</dbReference>
<dbReference type="SUPFAM" id="SSF46689">
    <property type="entry name" value="Homeodomain-like"/>
    <property type="match status" value="1"/>
</dbReference>
<dbReference type="VEuPathDB" id="AmoebaDB:KM1_306690"/>
<evidence type="ECO:0000259" key="1">
    <source>
        <dbReference type="PROSITE" id="PS50090"/>
    </source>
</evidence>
<feature type="domain" description="HTH myb-type" evidence="3">
    <location>
        <begin position="74"/>
        <end position="125"/>
    </location>
</feature>
<dbReference type="InterPro" id="IPR017884">
    <property type="entry name" value="SANT_dom"/>
</dbReference>
<dbReference type="InterPro" id="IPR001005">
    <property type="entry name" value="SANT/Myb"/>
</dbReference>
<organism evidence="4 5">
    <name type="scientific">Entamoeba histolytica</name>
    <dbReference type="NCBI Taxonomy" id="5759"/>
    <lineage>
        <taxon>Eukaryota</taxon>
        <taxon>Amoebozoa</taxon>
        <taxon>Evosea</taxon>
        <taxon>Archamoebae</taxon>
        <taxon>Mastigamoebida</taxon>
        <taxon>Entamoebidae</taxon>
        <taxon>Entamoeba</taxon>
    </lineage>
</organism>
<dbReference type="InterPro" id="IPR050560">
    <property type="entry name" value="MYB_TF"/>
</dbReference>
<comment type="caution">
    <text evidence="4">The sequence shown here is derived from an EMBL/GenBank/DDBJ whole genome shotgun (WGS) entry which is preliminary data.</text>
</comment>
<dbReference type="Pfam" id="PF00249">
    <property type="entry name" value="Myb_DNA-binding"/>
    <property type="match status" value="2"/>
</dbReference>
<dbReference type="PROSITE" id="PS50090">
    <property type="entry name" value="MYB_LIKE"/>
    <property type="match status" value="2"/>
</dbReference>
<name>A0A5K1VQC3_ENTHI</name>
<protein>
    <submittedName>
        <fullName evidence="4">Myb-like DNA-binding domain containing protein</fullName>
    </submittedName>
</protein>
<dbReference type="PROSITE" id="PS51294">
    <property type="entry name" value="HTH_MYB"/>
    <property type="match status" value="2"/>
</dbReference>
<feature type="domain" description="SANT" evidence="2">
    <location>
        <begin position="21"/>
        <end position="68"/>
    </location>
</feature>
<dbReference type="Proteomes" id="UP000078387">
    <property type="component" value="Unassembled WGS sequence"/>
</dbReference>